<evidence type="ECO:0000313" key="3">
    <source>
        <dbReference type="Proteomes" id="UP000807306"/>
    </source>
</evidence>
<dbReference type="InterPro" id="IPR029058">
    <property type="entry name" value="AB_hydrolase_fold"/>
</dbReference>
<dbReference type="Proteomes" id="UP000807306">
    <property type="component" value="Unassembled WGS sequence"/>
</dbReference>
<keyword evidence="3" id="KW-1185">Reference proteome</keyword>
<comment type="caution">
    <text evidence="2">The sequence shown here is derived from an EMBL/GenBank/DDBJ whole genome shotgun (WGS) entry which is preliminary data.</text>
</comment>
<gene>
    <name evidence="2" type="ORF">CPB83DRAFT_850607</name>
</gene>
<dbReference type="AlphaFoldDB" id="A0A9P6JS68"/>
<evidence type="ECO:0000259" key="1">
    <source>
        <dbReference type="Pfam" id="PF12697"/>
    </source>
</evidence>
<reference evidence="2" key="1">
    <citation type="submission" date="2020-11" db="EMBL/GenBank/DDBJ databases">
        <authorList>
            <consortium name="DOE Joint Genome Institute"/>
            <person name="Ahrendt S."/>
            <person name="Riley R."/>
            <person name="Andreopoulos W."/>
            <person name="Labutti K."/>
            <person name="Pangilinan J."/>
            <person name="Ruiz-Duenas F.J."/>
            <person name="Barrasa J.M."/>
            <person name="Sanchez-Garcia M."/>
            <person name="Camarero S."/>
            <person name="Miyauchi S."/>
            <person name="Serrano A."/>
            <person name="Linde D."/>
            <person name="Babiker R."/>
            <person name="Drula E."/>
            <person name="Ayuso-Fernandez I."/>
            <person name="Pacheco R."/>
            <person name="Padilla G."/>
            <person name="Ferreira P."/>
            <person name="Barriuso J."/>
            <person name="Kellner H."/>
            <person name="Castanera R."/>
            <person name="Alfaro M."/>
            <person name="Ramirez L."/>
            <person name="Pisabarro A.G."/>
            <person name="Kuo A."/>
            <person name="Tritt A."/>
            <person name="Lipzen A."/>
            <person name="He G."/>
            <person name="Yan M."/>
            <person name="Ng V."/>
            <person name="Cullen D."/>
            <person name="Martin F."/>
            <person name="Rosso M.-N."/>
            <person name="Henrissat B."/>
            <person name="Hibbett D."/>
            <person name="Martinez A.T."/>
            <person name="Grigoriev I.V."/>
        </authorList>
    </citation>
    <scope>NUCLEOTIDE SEQUENCE</scope>
    <source>
        <strain evidence="2">CBS 506.95</strain>
    </source>
</reference>
<evidence type="ECO:0000313" key="2">
    <source>
        <dbReference type="EMBL" id="KAF9530598.1"/>
    </source>
</evidence>
<dbReference type="InterPro" id="IPR000073">
    <property type="entry name" value="AB_hydrolase_1"/>
</dbReference>
<name>A0A9P6JS68_9AGAR</name>
<dbReference type="OrthoDB" id="94039at2759"/>
<feature type="domain" description="AB hydrolase-1" evidence="1">
    <location>
        <begin position="134"/>
        <end position="422"/>
    </location>
</feature>
<dbReference type="Pfam" id="PF12697">
    <property type="entry name" value="Abhydrolase_6"/>
    <property type="match status" value="1"/>
</dbReference>
<dbReference type="EMBL" id="MU157839">
    <property type="protein sequence ID" value="KAF9530598.1"/>
    <property type="molecule type" value="Genomic_DNA"/>
</dbReference>
<proteinExistence type="predicted"/>
<sequence length="448" mass="50407">MEQQPTAVAFKRLDKVREVLPIYPSPTPLRLPELPCPQRKPAFDVPFTLSTHIIPAAYIRTTTPVPVPDSLRQDTSKDEKRQGIKHIHKYMENARKISLSGSEGYPQALWNCVNRYTRNNSNGSGPSTQRITLFFAHANGFTKEIWEPMLGYLLSSKSSQIIDEVWTWEAVQHGDAGLLNADFRSGSFDTTDNSRDIVNFLCNFLPEKATTEALPLHLARVSETKAAERAQRGFMGRTLVVIGHSFGATSLIHAASLFPKLFTSLVLLDPILLEPFVQEEIDRTIGLVLGAIGRREEWPSRPAALKSLFETAFFRSWDPAVLSVYVDSALYDTPQGTARLKMSGIQEATIFLDLQTPTEAFQRAIEIEQQIHLRFILPGKPGLVSFAGSDKRMWLRTGNSTNTKIRKAGHLIPQEAPRELAEDLNRYLLESFNSVNRDLHKAHIRSYL</sequence>
<protein>
    <recommendedName>
        <fullName evidence="1">AB hydrolase-1 domain-containing protein</fullName>
    </recommendedName>
</protein>
<dbReference type="Gene3D" id="3.40.50.1820">
    <property type="entry name" value="alpha/beta hydrolase"/>
    <property type="match status" value="1"/>
</dbReference>
<dbReference type="SUPFAM" id="SSF53474">
    <property type="entry name" value="alpha/beta-Hydrolases"/>
    <property type="match status" value="1"/>
</dbReference>
<organism evidence="2 3">
    <name type="scientific">Crepidotus variabilis</name>
    <dbReference type="NCBI Taxonomy" id="179855"/>
    <lineage>
        <taxon>Eukaryota</taxon>
        <taxon>Fungi</taxon>
        <taxon>Dikarya</taxon>
        <taxon>Basidiomycota</taxon>
        <taxon>Agaricomycotina</taxon>
        <taxon>Agaricomycetes</taxon>
        <taxon>Agaricomycetidae</taxon>
        <taxon>Agaricales</taxon>
        <taxon>Agaricineae</taxon>
        <taxon>Crepidotaceae</taxon>
        <taxon>Crepidotus</taxon>
    </lineage>
</organism>
<accession>A0A9P6JS68</accession>